<feature type="domain" description="TFIIS-type" evidence="10">
    <location>
        <begin position="82"/>
        <end position="122"/>
    </location>
</feature>
<feature type="binding site" evidence="8">
    <location>
        <position position="117"/>
    </location>
    <ligand>
        <name>Zn(2+)</name>
        <dbReference type="ChEBI" id="CHEBI:29105"/>
        <label>2</label>
    </ligand>
</feature>
<evidence type="ECO:0000256" key="2">
    <source>
        <dbReference type="ARBA" id="ARBA00022478"/>
    </source>
</evidence>
<evidence type="ECO:0000256" key="8">
    <source>
        <dbReference type="PIRSR" id="PIRSR005586-1"/>
    </source>
</evidence>
<gene>
    <name evidence="13" type="ORF">BBI17_004302</name>
    <name evidence="14" type="ORF">BBO99_00004126</name>
    <name evidence="11" type="ORF">JM16_005364</name>
    <name evidence="12" type="ORF">JM18_005021</name>
</gene>
<dbReference type="EMBL" id="JPWU03000133">
    <property type="protein sequence ID" value="KAG2525190.1"/>
    <property type="molecule type" value="Genomic_DNA"/>
</dbReference>
<evidence type="ECO:0000256" key="4">
    <source>
        <dbReference type="ARBA" id="ARBA00022771"/>
    </source>
</evidence>
<dbReference type="GO" id="GO:0003676">
    <property type="term" value="F:nucleic acid binding"/>
    <property type="evidence" value="ECO:0007669"/>
    <property type="project" value="InterPro"/>
</dbReference>
<dbReference type="AlphaFoldDB" id="A0A3R7JV36"/>
<feature type="binding site" evidence="8">
    <location>
        <position position="86"/>
    </location>
    <ligand>
        <name>Zn(2+)</name>
        <dbReference type="ChEBI" id="CHEBI:29105"/>
        <label>2</label>
    </ligand>
</feature>
<dbReference type="PIRSF" id="PIRSF005586">
    <property type="entry name" value="RNApol_RpoM"/>
    <property type="match status" value="1"/>
</dbReference>
<dbReference type="Proteomes" id="UP000785171">
    <property type="component" value="Unassembled WGS sequence"/>
</dbReference>
<dbReference type="CDD" id="cd10507">
    <property type="entry name" value="Zn-ribbon_RPA12"/>
    <property type="match status" value="1"/>
</dbReference>
<dbReference type="FunFam" id="2.20.25.10:FF:000032">
    <property type="entry name" value="DNA-directed RNA polymerase subunit"/>
    <property type="match status" value="1"/>
</dbReference>
<feature type="binding site" evidence="8">
    <location>
        <position position="114"/>
    </location>
    <ligand>
        <name>Zn(2+)</name>
        <dbReference type="ChEBI" id="CHEBI:29105"/>
        <label>2</label>
    </ligand>
</feature>
<comment type="subcellular location">
    <subcellularLocation>
        <location evidence="1">Nucleus</location>
        <location evidence="1">Nucleolus</location>
    </subcellularLocation>
</comment>
<evidence type="ECO:0000256" key="1">
    <source>
        <dbReference type="ARBA" id="ARBA00004604"/>
    </source>
</evidence>
<keyword evidence="7" id="KW-0804">Transcription</keyword>
<dbReference type="Proteomes" id="UP000285883">
    <property type="component" value="Unassembled WGS sequence"/>
</dbReference>
<feature type="binding site" evidence="8">
    <location>
        <position position="21"/>
    </location>
    <ligand>
        <name>Zn(2+)</name>
        <dbReference type="ChEBI" id="CHEBI:29105"/>
        <label>1</label>
    </ligand>
</feature>
<dbReference type="PROSITE" id="PS51133">
    <property type="entry name" value="ZF_TFIIS_2"/>
    <property type="match status" value="1"/>
</dbReference>
<evidence type="ECO:0000313" key="15">
    <source>
        <dbReference type="Proteomes" id="UP000285624"/>
    </source>
</evidence>
<dbReference type="PROSITE" id="PS00466">
    <property type="entry name" value="ZF_TFIIS_1"/>
    <property type="match status" value="1"/>
</dbReference>
<evidence type="ECO:0000313" key="11">
    <source>
        <dbReference type="EMBL" id="KAG2523369.1"/>
    </source>
</evidence>
<dbReference type="EMBL" id="MBDN02000093">
    <property type="protein sequence ID" value="RLN80941.1"/>
    <property type="molecule type" value="Genomic_DNA"/>
</dbReference>
<dbReference type="GO" id="GO:0006363">
    <property type="term" value="P:termination of RNA polymerase I transcription"/>
    <property type="evidence" value="ECO:0007669"/>
    <property type="project" value="TreeGrafter"/>
</dbReference>
<dbReference type="Pfam" id="PF01096">
    <property type="entry name" value="Zn_ribbon_TFIIS"/>
    <property type="match status" value="1"/>
</dbReference>
<feature type="binding site" evidence="8">
    <location>
        <position position="38"/>
    </location>
    <ligand>
        <name>Zn(2+)</name>
        <dbReference type="ChEBI" id="CHEBI:29105"/>
        <label>1</label>
    </ligand>
</feature>
<dbReference type="GO" id="GO:0008270">
    <property type="term" value="F:zinc ion binding"/>
    <property type="evidence" value="ECO:0007669"/>
    <property type="project" value="UniProtKB-KW"/>
</dbReference>
<dbReference type="InterPro" id="IPR034004">
    <property type="entry name" value="Zn_ribbon_RPA12_C"/>
</dbReference>
<sequence>MSTEFFASGAKATGPAFCPHCGTILDHPDTNNIVCSACEYRCLYQDLPSLTVVTQSEEKPLPKWLDAEKVMSEVTGPARATVEETCPKCGNPEMDYYTLQLRSADEGQTVFYECKKCGHKFSVNN</sequence>
<keyword evidence="4 9" id="KW-0863">Zinc-finger</keyword>
<dbReference type="Proteomes" id="UP000792063">
    <property type="component" value="Unassembled WGS sequence"/>
</dbReference>
<protein>
    <recommendedName>
        <fullName evidence="7">DNA-directed RNA polymerase subunit</fullName>
    </recommendedName>
</protein>
<keyword evidence="15" id="KW-1185">Reference proteome</keyword>
<dbReference type="EMBL" id="JPWV03000141">
    <property type="protein sequence ID" value="KAG2523369.1"/>
    <property type="molecule type" value="Genomic_DNA"/>
</dbReference>
<evidence type="ECO:0000313" key="13">
    <source>
        <dbReference type="EMBL" id="RLN36540.1"/>
    </source>
</evidence>
<dbReference type="STRING" id="325452.A0A3R7JV36"/>
<dbReference type="GO" id="GO:0003899">
    <property type="term" value="F:DNA-directed RNA polymerase activity"/>
    <property type="evidence" value="ECO:0007669"/>
    <property type="project" value="InterPro"/>
</dbReference>
<evidence type="ECO:0000256" key="6">
    <source>
        <dbReference type="ARBA" id="ARBA00023242"/>
    </source>
</evidence>
<dbReference type="PANTHER" id="PTHR11239">
    <property type="entry name" value="DNA-DIRECTED RNA POLYMERASE"/>
    <property type="match status" value="1"/>
</dbReference>
<comment type="caution">
    <text evidence="14">The sequence shown here is derived from an EMBL/GenBank/DDBJ whole genome shotgun (WGS) entry which is preliminary data.</text>
</comment>
<dbReference type="SUPFAM" id="SSF57783">
    <property type="entry name" value="Zinc beta-ribbon"/>
    <property type="match status" value="1"/>
</dbReference>
<dbReference type="Proteomes" id="UP000285624">
    <property type="component" value="Unassembled WGS sequence"/>
</dbReference>
<keyword evidence="2 7" id="KW-0240">DNA-directed RNA polymerase</keyword>
<feature type="zinc finger region" description="C4-type" evidence="9">
    <location>
        <begin position="18"/>
        <end position="38"/>
    </location>
</feature>
<dbReference type="SMART" id="SM00440">
    <property type="entry name" value="ZnF_C2C2"/>
    <property type="match status" value="1"/>
</dbReference>
<keyword evidence="6 7" id="KW-0539">Nucleus</keyword>
<evidence type="ECO:0000256" key="7">
    <source>
        <dbReference type="PIRNR" id="PIRNR005586"/>
    </source>
</evidence>
<feature type="binding site" evidence="8">
    <location>
        <position position="18"/>
    </location>
    <ligand>
        <name>Zn(2+)</name>
        <dbReference type="ChEBI" id="CHEBI:29105"/>
        <label>1</label>
    </ligand>
</feature>
<reference evidence="11" key="1">
    <citation type="journal article" date="2015" name="Genom Data">
        <title>Genome sequences of six Phytophthora species associated with forests in New Zealand.</title>
        <authorList>
            <person name="Studholme D.J."/>
            <person name="McDougal R.L."/>
            <person name="Sambles C."/>
            <person name="Hansen E."/>
            <person name="Hardy G."/>
            <person name="Grant M."/>
            <person name="Ganley R.J."/>
            <person name="Williams N.M."/>
        </authorList>
    </citation>
    <scope>NUCLEOTIDE SEQUENCE</scope>
    <source>
        <strain evidence="11">NZFS 2646</strain>
        <strain evidence="12">NZFS 3630</strain>
    </source>
</reference>
<feature type="binding site" evidence="8">
    <location>
        <position position="89"/>
    </location>
    <ligand>
        <name>Zn(2+)</name>
        <dbReference type="ChEBI" id="CHEBI:29105"/>
        <label>2</label>
    </ligand>
</feature>
<dbReference type="EMBL" id="MAYM02000734">
    <property type="protein sequence ID" value="RLN36540.1"/>
    <property type="molecule type" value="Genomic_DNA"/>
</dbReference>
<comment type="function">
    <text evidence="7">DNA-dependent RNA polymerase catalyzes the transcription of DNA into RNA using the four ribonucleoside triphosphates as substrates.</text>
</comment>
<feature type="binding site" evidence="8">
    <location>
        <position position="35"/>
    </location>
    <ligand>
        <name>Zn(2+)</name>
        <dbReference type="ChEBI" id="CHEBI:29105"/>
        <label>1</label>
    </ligand>
</feature>
<reference evidence="15 16" key="2">
    <citation type="submission" date="2018-07" db="EMBL/GenBank/DDBJ databases">
        <title>Genome sequencing of oomycete isolates from Chile give support for New Zealand origin for Phytophthora kernoviae and make available the first Nothophytophthora sp. genome.</title>
        <authorList>
            <person name="Studholme D.J."/>
            <person name="Sanfuentes E."/>
            <person name="Panda P."/>
            <person name="Hill R."/>
            <person name="Sambles C."/>
            <person name="Grant M."/>
            <person name="Williams N.M."/>
            <person name="Mcdougal R.L."/>
        </authorList>
    </citation>
    <scope>NUCLEOTIDE SEQUENCE [LARGE SCALE GENOMIC DNA]</scope>
    <source>
        <strain evidence="13">Chile2</strain>
        <strain evidence="14">Chile4</strain>
    </source>
</reference>
<dbReference type="PANTHER" id="PTHR11239:SF14">
    <property type="entry name" value="DNA-DIRECTED RNA POLYMERASE I SUBUNIT RPA12"/>
    <property type="match status" value="1"/>
</dbReference>
<reference evidence="11" key="3">
    <citation type="submission" date="2020-06" db="EMBL/GenBank/DDBJ databases">
        <authorList>
            <person name="Studholme D.J."/>
        </authorList>
    </citation>
    <scope>NUCLEOTIDE SEQUENCE</scope>
    <source>
        <strain evidence="11">NZFS 2646</strain>
        <strain evidence="12">NZFS 3630</strain>
    </source>
</reference>
<accession>A0A3R7JV36</accession>
<evidence type="ECO:0000313" key="12">
    <source>
        <dbReference type="EMBL" id="KAG2525190.1"/>
    </source>
</evidence>
<evidence type="ECO:0000256" key="3">
    <source>
        <dbReference type="ARBA" id="ARBA00022723"/>
    </source>
</evidence>
<dbReference type="InterPro" id="IPR001222">
    <property type="entry name" value="Znf_TFIIS"/>
</dbReference>
<evidence type="ECO:0000313" key="16">
    <source>
        <dbReference type="Proteomes" id="UP000285883"/>
    </source>
</evidence>
<evidence type="ECO:0000256" key="9">
    <source>
        <dbReference type="PIRSR" id="PIRSR005586-2"/>
    </source>
</evidence>
<dbReference type="InterPro" id="IPR012164">
    <property type="entry name" value="Rpa12/Rpb9/Rpc10/TFS"/>
</dbReference>
<comment type="similarity">
    <text evidence="7">Belongs to the archaeal rpoM/eukaryotic RPA12/RPB9/RPC11 RNA polymerase family.</text>
</comment>
<evidence type="ECO:0000313" key="14">
    <source>
        <dbReference type="EMBL" id="RLN80941.1"/>
    </source>
</evidence>
<evidence type="ECO:0000259" key="10">
    <source>
        <dbReference type="PROSITE" id="PS51133"/>
    </source>
</evidence>
<proteinExistence type="inferred from homology"/>
<dbReference type="Gene3D" id="2.20.25.10">
    <property type="match status" value="1"/>
</dbReference>
<evidence type="ECO:0000256" key="5">
    <source>
        <dbReference type="ARBA" id="ARBA00022833"/>
    </source>
</evidence>
<organism evidence="14 15">
    <name type="scientific">Phytophthora kernoviae</name>
    <dbReference type="NCBI Taxonomy" id="325452"/>
    <lineage>
        <taxon>Eukaryota</taxon>
        <taxon>Sar</taxon>
        <taxon>Stramenopiles</taxon>
        <taxon>Oomycota</taxon>
        <taxon>Peronosporomycetes</taxon>
        <taxon>Peronosporales</taxon>
        <taxon>Peronosporaceae</taxon>
        <taxon>Phytophthora</taxon>
    </lineage>
</organism>
<name>A0A3R7JV36_9STRA</name>
<keyword evidence="5 8" id="KW-0862">Zinc</keyword>
<dbReference type="GO" id="GO:0005736">
    <property type="term" value="C:RNA polymerase I complex"/>
    <property type="evidence" value="ECO:0007669"/>
    <property type="project" value="TreeGrafter"/>
</dbReference>
<keyword evidence="3 8" id="KW-0479">Metal-binding</keyword>